<dbReference type="PANTHER" id="PTHR41259:SF1">
    <property type="entry name" value="DOUBLE-STRAND BREAK REPAIR RAD50 ATPASE, PUTATIVE-RELATED"/>
    <property type="match status" value="1"/>
</dbReference>
<feature type="domain" description="YhaN AAA" evidence="2">
    <location>
        <begin position="5"/>
        <end position="191"/>
    </location>
</feature>
<protein>
    <recommendedName>
        <fullName evidence="2">YhaN AAA domain-containing protein</fullName>
    </recommendedName>
</protein>
<dbReference type="eggNOG" id="COG4717">
    <property type="taxonomic scope" value="Bacteria"/>
</dbReference>
<evidence type="ECO:0000256" key="1">
    <source>
        <dbReference type="SAM" id="Coils"/>
    </source>
</evidence>
<reference evidence="4" key="2">
    <citation type="submission" date="2011-06" db="EMBL/GenBank/DDBJ databases">
        <title>The complete genome of Flexistipes sinusarabici DSM 4947.</title>
        <authorList>
            <person name="Lucas S."/>
            <person name="Han J."/>
            <person name="Lapidus A."/>
            <person name="Bruce D."/>
            <person name="Goodwin L."/>
            <person name="Pitluck S."/>
            <person name="Peters L."/>
            <person name="Kyrpides N."/>
            <person name="Mavromatis K."/>
            <person name="Ivanova N."/>
            <person name="Mikhailova N."/>
            <person name="Chertkov O."/>
            <person name="Detter J.C."/>
            <person name="Tapia R."/>
            <person name="Han C."/>
            <person name="Land M."/>
            <person name="Hauser L."/>
            <person name="Markowitz V."/>
            <person name="Cheng J.-F."/>
            <person name="Hugenholtz P."/>
            <person name="Woyke T."/>
            <person name="Wu D."/>
            <person name="Spring S."/>
            <person name="Schroeder M."/>
            <person name="Brambilla E."/>
            <person name="Klenk H.-P."/>
            <person name="Eisen J.A."/>
        </authorList>
    </citation>
    <scope>NUCLEOTIDE SEQUENCE [LARGE SCALE GENOMIC DNA]</scope>
    <source>
        <strain evidence="4">DSM 4947 / MAS 10</strain>
    </source>
</reference>
<evidence type="ECO:0000313" key="4">
    <source>
        <dbReference type="Proteomes" id="UP000006621"/>
    </source>
</evidence>
<organism evidence="3 4">
    <name type="scientific">Flexistipes sinusarabici (strain ATCC 49648 / DSM 4947 / MAS 10)</name>
    <dbReference type="NCBI Taxonomy" id="717231"/>
    <lineage>
        <taxon>Bacteria</taxon>
        <taxon>Pseudomonadati</taxon>
        <taxon>Deferribacterota</taxon>
        <taxon>Deferribacteres</taxon>
        <taxon>Deferribacterales</taxon>
        <taxon>Flexistipitaceae</taxon>
        <taxon>Flexistipes</taxon>
    </lineage>
</organism>
<dbReference type="InterPro" id="IPR038734">
    <property type="entry name" value="YhaN_AAA"/>
</dbReference>
<dbReference type="eggNOG" id="COG0419">
    <property type="taxonomic scope" value="Bacteria"/>
</dbReference>
<dbReference type="PANTHER" id="PTHR41259">
    <property type="entry name" value="DOUBLE-STRAND BREAK REPAIR RAD50 ATPASE, PUTATIVE-RELATED"/>
    <property type="match status" value="1"/>
</dbReference>
<evidence type="ECO:0000313" key="3">
    <source>
        <dbReference type="EMBL" id="AEI14976.1"/>
    </source>
</evidence>
<dbReference type="InterPro" id="IPR027417">
    <property type="entry name" value="P-loop_NTPase"/>
</dbReference>
<dbReference type="RefSeq" id="WP_013886460.1">
    <property type="nucleotide sequence ID" value="NC_015672.1"/>
</dbReference>
<feature type="coiled-coil region" evidence="1">
    <location>
        <begin position="202"/>
        <end position="459"/>
    </location>
</feature>
<proteinExistence type="predicted"/>
<dbReference type="STRING" id="717231.Flexsi_1325"/>
<dbReference type="OrthoDB" id="9764467at2"/>
<accession>F8E7I9</accession>
<sequence length="1098" mass="129090">MKTYIEKLEIDKCGILQNKTLHFSPDKINLIYGDNESGKTTLLELIRYGFYEIGKKHKINAFPDKYAEIYLNCLTQPCKVTLTDKKRTISPNDSLLNTLSENVSRENYENIFAFGQEELFNIRYKDIFGREKNAILTATGVDLETDLNKIHNELRKSYENLYKPKGRIPTINSYIAESKKLQKESKKIAAKLKENEDIFQDLESIQSELNNKRKHIKKCRDDLNELGILLQPFDTYSDIKEKEAELDSLEKSKKIDRKIYSEIQEKRNEINALLNRIEEIESRRAETEEEMKQVESKSNNINLQAAQDLLKQLEANLNIYEEENEIIRKYRKATDAINNLNEKLNINELNNSILKEDVTNRLLEINSEYQKATMQIEHTEMLLKNKKESLAIAEDKANSLLNSYETSFREIQKDHVIYEKALEILNSNEEKIKKINEGISGLESEIKEYDIELHNFLLENKYIFENTKEAAEFENDYEKITHCEENIKDLLKKTGDFSFPKNIKFTAAGILIFSILTGITNNFIFSFVIPFAVLTDIILYLFNRKRKKETKKEAVKISESFYFNTQEPYEVLNNLQKLKEKISQLVSLRKELAEKGISYENFTETLRYLSEKKSETEANRATINKLNFDKKMLESEITDAKKNIDHIMYKYDIDNENGLSGFFNKANNDFESFNTLTNEIETLESDISNFTMQIKTSKDRISSLADDLEKTFEINGQEKISIDRLNYLLSVRQEIRQSIEDIEEYEYKKKNFEDTKAFLSKSLRQMDIDTDDFKDAYANLKKLTDSEEKIVQELSNLDRQLENYSKERAVNKNKLIKNETEYKNLLQNNNLDDFYDAENAQMNYQNYHDLLNKFSNDKELFYKKYGFSVKKYEEILNKESYSSIKQQAEKKQMEMDNLNEDITRLSAEEARTKEIISHLVDSTELMENERLENYYSRKITEHLKEYITYKTAETILEKSIKRFEEESQPELLDRASDFFNILTKGRYEKIKIDIAGNLNVIDRKRNSLEANILSAGTKDQLYISLRLAYIQMLDKKFILPLIFDETIVNFDDKRQNAFLSTLRDITDSRQTIFFTCHSAVKEKFLDTFNEINLLELTQ</sequence>
<keyword evidence="4" id="KW-1185">Reference proteome</keyword>
<keyword evidence="1" id="KW-0175">Coiled coil</keyword>
<dbReference type="EMBL" id="CP002858">
    <property type="protein sequence ID" value="AEI14976.1"/>
    <property type="molecule type" value="Genomic_DNA"/>
</dbReference>
<feature type="coiled-coil region" evidence="1">
    <location>
        <begin position="881"/>
        <end position="915"/>
    </location>
</feature>
<evidence type="ECO:0000259" key="2">
    <source>
        <dbReference type="Pfam" id="PF13514"/>
    </source>
</evidence>
<dbReference type="Proteomes" id="UP000006621">
    <property type="component" value="Chromosome"/>
</dbReference>
<dbReference type="Gene3D" id="3.40.50.300">
    <property type="entry name" value="P-loop containing nucleotide triphosphate hydrolases"/>
    <property type="match status" value="2"/>
</dbReference>
<dbReference type="KEGG" id="fsi:Flexsi_1325"/>
<name>F8E7I9_FLESM</name>
<reference evidence="3 4" key="1">
    <citation type="journal article" date="2011" name="Stand. Genomic Sci.">
        <title>Genome sequence of the moderately thermophilic halophile Flexistipes sinusarabici strain (MAS10).</title>
        <authorList>
            <person name="Lapidus A."/>
            <person name="Chertkov O."/>
            <person name="Nolan M."/>
            <person name="Lucas S."/>
            <person name="Hammon N."/>
            <person name="Deshpande S."/>
            <person name="Cheng J.F."/>
            <person name="Tapia R."/>
            <person name="Han C."/>
            <person name="Goodwin L."/>
            <person name="Pitluck S."/>
            <person name="Liolios K."/>
            <person name="Pagani I."/>
            <person name="Ivanova N."/>
            <person name="Huntemann M."/>
            <person name="Mavromatis K."/>
            <person name="Mikhailova N."/>
            <person name="Pati A."/>
            <person name="Chen A."/>
            <person name="Palaniappan K."/>
            <person name="Land M."/>
            <person name="Hauser L."/>
            <person name="Brambilla E.M."/>
            <person name="Rohde M."/>
            <person name="Abt B."/>
            <person name="Spring S."/>
            <person name="Goker M."/>
            <person name="Bristow J."/>
            <person name="Eisen J.A."/>
            <person name="Markowitz V."/>
            <person name="Hugenholtz P."/>
            <person name="Kyrpides N.C."/>
            <person name="Klenk H.P."/>
            <person name="Woyke T."/>
        </authorList>
    </citation>
    <scope>NUCLEOTIDE SEQUENCE [LARGE SCALE GENOMIC DNA]</scope>
    <source>
        <strain evidence="4">DSM 4947 / MAS 10</strain>
    </source>
</reference>
<dbReference type="AlphaFoldDB" id="F8E7I9"/>
<dbReference type="HOGENOM" id="CLU_006135_0_1_0"/>
<dbReference type="SUPFAM" id="SSF52540">
    <property type="entry name" value="P-loop containing nucleoside triphosphate hydrolases"/>
    <property type="match status" value="1"/>
</dbReference>
<dbReference type="Pfam" id="PF13514">
    <property type="entry name" value="AAA_27"/>
    <property type="match status" value="1"/>
</dbReference>
<feature type="coiled-coil region" evidence="1">
    <location>
        <begin position="780"/>
        <end position="814"/>
    </location>
</feature>
<gene>
    <name evidence="3" type="ordered locus">Flexsi_1325</name>
</gene>